<dbReference type="EMBL" id="JAALAA010000012">
    <property type="protein sequence ID" value="NGN94174.1"/>
    <property type="molecule type" value="Genomic_DNA"/>
</dbReference>
<protein>
    <submittedName>
        <fullName evidence="2">Uncharacterized protein</fullName>
    </submittedName>
</protein>
<evidence type="ECO:0000256" key="1">
    <source>
        <dbReference type="SAM" id="Phobius"/>
    </source>
</evidence>
<accession>A0A6M1R1P5</accession>
<name>A0A6M1R1P5_9ACTN</name>
<evidence type="ECO:0000313" key="2">
    <source>
        <dbReference type="EMBL" id="NGN94174.1"/>
    </source>
</evidence>
<keyword evidence="1" id="KW-0472">Membrane</keyword>
<sequence>MSDLIYILLTLACFAGLALLVGLIDRRLGSAEAAADVNVPHDDRVSGAAR</sequence>
<gene>
    <name evidence="2" type="ORF">G5C66_15685</name>
</gene>
<evidence type="ECO:0000313" key="3">
    <source>
        <dbReference type="Proteomes" id="UP000483261"/>
    </source>
</evidence>
<proteinExistence type="predicted"/>
<organism evidence="2 3">
    <name type="scientific">Nocardioides turkmenicus</name>
    <dbReference type="NCBI Taxonomy" id="2711220"/>
    <lineage>
        <taxon>Bacteria</taxon>
        <taxon>Bacillati</taxon>
        <taxon>Actinomycetota</taxon>
        <taxon>Actinomycetes</taxon>
        <taxon>Propionibacteriales</taxon>
        <taxon>Nocardioidaceae</taxon>
        <taxon>Nocardioides</taxon>
    </lineage>
</organism>
<comment type="caution">
    <text evidence="2">The sequence shown here is derived from an EMBL/GenBank/DDBJ whole genome shotgun (WGS) entry which is preliminary data.</text>
</comment>
<keyword evidence="3" id="KW-1185">Reference proteome</keyword>
<reference evidence="2 3" key="1">
    <citation type="submission" date="2020-02" db="EMBL/GenBank/DDBJ databases">
        <title>Whole-genome analyses of novel actinobacteria.</title>
        <authorList>
            <person name="Sahin N."/>
        </authorList>
    </citation>
    <scope>NUCLEOTIDE SEQUENCE [LARGE SCALE GENOMIC DNA]</scope>
    <source>
        <strain evidence="2 3">KC13</strain>
    </source>
</reference>
<dbReference type="AlphaFoldDB" id="A0A6M1R1P5"/>
<dbReference type="RefSeq" id="WP_165111891.1">
    <property type="nucleotide sequence ID" value="NZ_JAALAA010000012.1"/>
</dbReference>
<dbReference type="Proteomes" id="UP000483261">
    <property type="component" value="Unassembled WGS sequence"/>
</dbReference>
<keyword evidence="1" id="KW-0812">Transmembrane</keyword>
<keyword evidence="1" id="KW-1133">Transmembrane helix</keyword>
<feature type="transmembrane region" description="Helical" evidence="1">
    <location>
        <begin position="6"/>
        <end position="24"/>
    </location>
</feature>